<organism evidence="2 3">
    <name type="scientific">Prunus dulcis</name>
    <name type="common">Almond</name>
    <name type="synonym">Amygdalus dulcis</name>
    <dbReference type="NCBI Taxonomy" id="3755"/>
    <lineage>
        <taxon>Eukaryota</taxon>
        <taxon>Viridiplantae</taxon>
        <taxon>Streptophyta</taxon>
        <taxon>Embryophyta</taxon>
        <taxon>Tracheophyta</taxon>
        <taxon>Spermatophyta</taxon>
        <taxon>Magnoliopsida</taxon>
        <taxon>eudicotyledons</taxon>
        <taxon>Gunneridae</taxon>
        <taxon>Pentapetalae</taxon>
        <taxon>rosids</taxon>
        <taxon>fabids</taxon>
        <taxon>Rosales</taxon>
        <taxon>Rosaceae</taxon>
        <taxon>Amygdaloideae</taxon>
        <taxon>Amygdaleae</taxon>
        <taxon>Prunus</taxon>
    </lineage>
</organism>
<dbReference type="AlphaFoldDB" id="A0AAD4UY85"/>
<evidence type="ECO:0000313" key="2">
    <source>
        <dbReference type="EMBL" id="KAI5314086.1"/>
    </source>
</evidence>
<keyword evidence="3" id="KW-1185">Reference proteome</keyword>
<feature type="compositionally biased region" description="Basic and acidic residues" evidence="1">
    <location>
        <begin position="76"/>
        <end position="115"/>
    </location>
</feature>
<feature type="region of interest" description="Disordered" evidence="1">
    <location>
        <begin position="70"/>
        <end position="117"/>
    </location>
</feature>
<proteinExistence type="predicted"/>
<evidence type="ECO:0000256" key="1">
    <source>
        <dbReference type="SAM" id="MobiDB-lite"/>
    </source>
</evidence>
<evidence type="ECO:0000313" key="3">
    <source>
        <dbReference type="Proteomes" id="UP001054821"/>
    </source>
</evidence>
<accession>A0AAD4UY85</accession>
<protein>
    <submittedName>
        <fullName evidence="2">Uncharacterized protein</fullName>
    </submittedName>
</protein>
<dbReference type="Proteomes" id="UP001054821">
    <property type="component" value="Chromosome 8"/>
</dbReference>
<name>A0AAD4UY85_PRUDU</name>
<sequence length="130" mass="14707">MSREEHHIPATTTSVTAAVAVEIETKHQPPGITTLPVRDTIQSHYCRRCRDKDNTNHLEHCKIIKKTNRQTNIDPNRFRLPREGEGDEKKGKDGRKGMGDEKMKGKMGGGEEEKWPPPLLASLRLVVSKE</sequence>
<reference evidence="2 3" key="1">
    <citation type="journal article" date="2022" name="G3 (Bethesda)">
        <title>Whole-genome sequence and methylome profiling of the almond [Prunus dulcis (Mill.) D.A. Webb] cultivar 'Nonpareil'.</title>
        <authorList>
            <person name="D'Amico-Willman K.M."/>
            <person name="Ouma W.Z."/>
            <person name="Meulia T."/>
            <person name="Sideli G.M."/>
            <person name="Gradziel T.M."/>
            <person name="Fresnedo-Ramirez J."/>
        </authorList>
    </citation>
    <scope>NUCLEOTIDE SEQUENCE [LARGE SCALE GENOMIC DNA]</scope>
    <source>
        <strain evidence="2">Clone GOH B32 T37-40</strain>
    </source>
</reference>
<dbReference type="EMBL" id="JAJFAZ020000008">
    <property type="protein sequence ID" value="KAI5314086.1"/>
    <property type="molecule type" value="Genomic_DNA"/>
</dbReference>
<comment type="caution">
    <text evidence="2">The sequence shown here is derived from an EMBL/GenBank/DDBJ whole genome shotgun (WGS) entry which is preliminary data.</text>
</comment>
<gene>
    <name evidence="2" type="ORF">L3X38_043262</name>
</gene>